<dbReference type="Proteomes" id="UP000186817">
    <property type="component" value="Unassembled WGS sequence"/>
</dbReference>
<name>A0A1Q9EGS8_SYMMI</name>
<sequence length="287" mass="32725">MITGFVLHCWTDRSTMRNAPRRGLLQAAPEDFLSGREDADSHLFPGHYNFYMIDGVEFDFDLHKRGELQTTRISTEGRQTPTLVWNLVRNNQVVPAPQDERNAVAKHLIAHRDLAGVQVQLSIKEMRRKWRAFKQVRKQGLRGWFMAWKAWKAFDAQLFRGWSRPTAQHDVATFIEHILAKQKPLALQRRQKSRLGISAGQAVVYDAGSIATPIILHLNGDGTLDSLQGCIDRWHMQARPHGLAEAYFVIMLQLVGYKYGAMATKGLMLGNRWWKASQGAMTAFLKC</sequence>
<dbReference type="EMBL" id="LSRX01000157">
    <property type="protein sequence ID" value="OLQ06578.1"/>
    <property type="molecule type" value="Genomic_DNA"/>
</dbReference>
<accession>A0A1Q9EGS8</accession>
<keyword evidence="2" id="KW-1185">Reference proteome</keyword>
<reference evidence="1 2" key="1">
    <citation type="submission" date="2016-02" db="EMBL/GenBank/DDBJ databases">
        <title>Genome analysis of coral dinoflagellate symbionts highlights evolutionary adaptations to a symbiotic lifestyle.</title>
        <authorList>
            <person name="Aranda M."/>
            <person name="Li Y."/>
            <person name="Liew Y.J."/>
            <person name="Baumgarten S."/>
            <person name="Simakov O."/>
            <person name="Wilson M."/>
            <person name="Piel J."/>
            <person name="Ashoor H."/>
            <person name="Bougouffa S."/>
            <person name="Bajic V.B."/>
            <person name="Ryu T."/>
            <person name="Ravasi T."/>
            <person name="Bayer T."/>
            <person name="Micklem G."/>
            <person name="Kim H."/>
            <person name="Bhak J."/>
            <person name="Lajeunesse T.C."/>
            <person name="Voolstra C.R."/>
        </authorList>
    </citation>
    <scope>NUCLEOTIDE SEQUENCE [LARGE SCALE GENOMIC DNA]</scope>
    <source>
        <strain evidence="1 2">CCMP2467</strain>
    </source>
</reference>
<comment type="caution">
    <text evidence="1">The sequence shown here is derived from an EMBL/GenBank/DDBJ whole genome shotgun (WGS) entry which is preliminary data.</text>
</comment>
<organism evidence="1 2">
    <name type="scientific">Symbiodinium microadriaticum</name>
    <name type="common">Dinoflagellate</name>
    <name type="synonym">Zooxanthella microadriatica</name>
    <dbReference type="NCBI Taxonomy" id="2951"/>
    <lineage>
        <taxon>Eukaryota</taxon>
        <taxon>Sar</taxon>
        <taxon>Alveolata</taxon>
        <taxon>Dinophyceae</taxon>
        <taxon>Suessiales</taxon>
        <taxon>Symbiodiniaceae</taxon>
        <taxon>Symbiodinium</taxon>
    </lineage>
</organism>
<dbReference type="AlphaFoldDB" id="A0A1Q9EGS8"/>
<dbReference type="OrthoDB" id="10345406at2759"/>
<evidence type="ECO:0000313" key="2">
    <source>
        <dbReference type="Proteomes" id="UP000186817"/>
    </source>
</evidence>
<proteinExistence type="predicted"/>
<evidence type="ECO:0000313" key="1">
    <source>
        <dbReference type="EMBL" id="OLQ06578.1"/>
    </source>
</evidence>
<protein>
    <submittedName>
        <fullName evidence="1">Uncharacterized protein</fullName>
    </submittedName>
</protein>
<gene>
    <name evidence="1" type="ORF">AK812_SmicGene10092</name>
</gene>